<accession>A0A448HF67</accession>
<dbReference type="RefSeq" id="WP_126381930.1">
    <property type="nucleotide sequence ID" value="NZ_LR134350.1"/>
</dbReference>
<name>A0A448HF67_9ACTO</name>
<dbReference type="PANTHER" id="PTHR34215:SF1">
    <property type="entry name" value="YLXR DOMAIN-CONTAINING PROTEIN"/>
    <property type="match status" value="1"/>
</dbReference>
<feature type="region of interest" description="Disordered" evidence="1">
    <location>
        <begin position="70"/>
        <end position="118"/>
    </location>
</feature>
<organism evidence="3 4">
    <name type="scientific">Actinomyces howellii</name>
    <dbReference type="NCBI Taxonomy" id="52771"/>
    <lineage>
        <taxon>Bacteria</taxon>
        <taxon>Bacillati</taxon>
        <taxon>Actinomycetota</taxon>
        <taxon>Actinomycetes</taxon>
        <taxon>Actinomycetales</taxon>
        <taxon>Actinomycetaceae</taxon>
        <taxon>Actinomyces</taxon>
    </lineage>
</organism>
<evidence type="ECO:0000259" key="2">
    <source>
        <dbReference type="Pfam" id="PF04296"/>
    </source>
</evidence>
<dbReference type="OrthoDB" id="5244965at2"/>
<dbReference type="Pfam" id="PF04296">
    <property type="entry name" value="YlxR"/>
    <property type="match status" value="1"/>
</dbReference>
<dbReference type="KEGG" id="ahw:NCTC11636_00763"/>
<protein>
    <submittedName>
        <fullName evidence="3">Protein of uncharacterized function (DUF448)</fullName>
    </submittedName>
</protein>
<dbReference type="InterPro" id="IPR037465">
    <property type="entry name" value="YlxR"/>
</dbReference>
<keyword evidence="4" id="KW-1185">Reference proteome</keyword>
<dbReference type="Gene3D" id="3.30.1230.10">
    <property type="entry name" value="YlxR-like"/>
    <property type="match status" value="1"/>
</dbReference>
<dbReference type="AlphaFoldDB" id="A0A448HF67"/>
<feature type="domain" description="YlxR" evidence="2">
    <location>
        <begin position="10"/>
        <end position="78"/>
    </location>
</feature>
<dbReference type="SUPFAM" id="SSF64376">
    <property type="entry name" value="YlxR-like"/>
    <property type="match status" value="1"/>
</dbReference>
<evidence type="ECO:0000313" key="4">
    <source>
        <dbReference type="Proteomes" id="UP000266895"/>
    </source>
</evidence>
<reference evidence="3 4" key="1">
    <citation type="submission" date="2018-12" db="EMBL/GenBank/DDBJ databases">
        <authorList>
            <consortium name="Pathogen Informatics"/>
        </authorList>
    </citation>
    <scope>NUCLEOTIDE SEQUENCE [LARGE SCALE GENOMIC DNA]</scope>
    <source>
        <strain evidence="3 4">NCTC11636</strain>
    </source>
</reference>
<dbReference type="Proteomes" id="UP000266895">
    <property type="component" value="Chromosome"/>
</dbReference>
<gene>
    <name evidence="3" type="ORF">NCTC11636_00763</name>
</gene>
<evidence type="ECO:0000313" key="3">
    <source>
        <dbReference type="EMBL" id="VEG26891.1"/>
    </source>
</evidence>
<evidence type="ECO:0000256" key="1">
    <source>
        <dbReference type="SAM" id="MobiDB-lite"/>
    </source>
</evidence>
<dbReference type="InterPro" id="IPR007393">
    <property type="entry name" value="YlxR_dom"/>
</dbReference>
<dbReference type="InterPro" id="IPR035931">
    <property type="entry name" value="YlxR-like_sf"/>
</dbReference>
<dbReference type="PANTHER" id="PTHR34215">
    <property type="entry name" value="BLL0784 PROTEIN"/>
    <property type="match status" value="1"/>
</dbReference>
<dbReference type="EMBL" id="LR134350">
    <property type="protein sequence ID" value="VEG26891.1"/>
    <property type="molecule type" value="Genomic_DNA"/>
</dbReference>
<sequence>MASTSHVPVRTCVGCRRRAPRAQLLRLVLTDGGELSVDARAVRPGRGAWIHPDPACLDLAERRRALGRALRTSGSPDVAPVRAWIASREDQPGEHGPSGPTRPDRPIAKAGRKPMGTR</sequence>
<proteinExistence type="predicted"/>